<protein>
    <submittedName>
        <fullName evidence="1">Uncharacterized protein</fullName>
    </submittedName>
</protein>
<organism evidence="1 2">
    <name type="scientific">Eretmocerus hayati</name>
    <dbReference type="NCBI Taxonomy" id="131215"/>
    <lineage>
        <taxon>Eukaryota</taxon>
        <taxon>Metazoa</taxon>
        <taxon>Ecdysozoa</taxon>
        <taxon>Arthropoda</taxon>
        <taxon>Hexapoda</taxon>
        <taxon>Insecta</taxon>
        <taxon>Pterygota</taxon>
        <taxon>Neoptera</taxon>
        <taxon>Endopterygota</taxon>
        <taxon>Hymenoptera</taxon>
        <taxon>Apocrita</taxon>
        <taxon>Proctotrupomorpha</taxon>
        <taxon>Chalcidoidea</taxon>
        <taxon>Aphelinidae</taxon>
        <taxon>Aphelininae</taxon>
        <taxon>Eretmocerus</taxon>
    </lineage>
</organism>
<evidence type="ECO:0000313" key="1">
    <source>
        <dbReference type="EMBL" id="KAJ8676115.1"/>
    </source>
</evidence>
<sequence length="274" mass="31007">MELTCFLCSNIIENGIDELGWHLKIVHAISLTRKLEGTGFVCGHGNCREAFDLFYNLRRHIQGEHMVAVPHDQLPSDDPPNPDAEVHLNVDHLDDEALPSMEIDVGMGEEQFARQQTNDGNVETEVDLRSEIIRMICKFHGNPSMTGTTITTVLESYETILTMYNRALRTQIMAELRKNAVNERAVANINSILEFQSPVTGLKSYDQQIDALTEIGYISPTQFVLGDRIDMVMNRQTSMFEPKIVKETCQYVPLIPVLNMVLSNKEVRNAIENE</sequence>
<dbReference type="Proteomes" id="UP001239111">
    <property type="component" value="Chromosome 2"/>
</dbReference>
<comment type="caution">
    <text evidence="1">The sequence shown here is derived from an EMBL/GenBank/DDBJ whole genome shotgun (WGS) entry which is preliminary data.</text>
</comment>
<gene>
    <name evidence="1" type="ORF">QAD02_011901</name>
</gene>
<proteinExistence type="predicted"/>
<name>A0ACC2NY44_9HYME</name>
<keyword evidence="2" id="KW-1185">Reference proteome</keyword>
<dbReference type="EMBL" id="CM056742">
    <property type="protein sequence ID" value="KAJ8676115.1"/>
    <property type="molecule type" value="Genomic_DNA"/>
</dbReference>
<accession>A0ACC2NY44</accession>
<reference evidence="1" key="1">
    <citation type="submission" date="2023-04" db="EMBL/GenBank/DDBJ databases">
        <title>A chromosome-level genome assembly of the parasitoid wasp Eretmocerus hayati.</title>
        <authorList>
            <person name="Zhong Y."/>
            <person name="Liu S."/>
            <person name="Liu Y."/>
        </authorList>
    </citation>
    <scope>NUCLEOTIDE SEQUENCE</scope>
    <source>
        <strain evidence="1">ZJU_SS_LIU_2023</strain>
    </source>
</reference>
<evidence type="ECO:0000313" key="2">
    <source>
        <dbReference type="Proteomes" id="UP001239111"/>
    </source>
</evidence>